<feature type="region of interest" description="Disordered" evidence="1">
    <location>
        <begin position="28"/>
        <end position="58"/>
    </location>
</feature>
<dbReference type="GeneID" id="37006325"/>
<dbReference type="VEuPathDB" id="FungiDB:CXQ85_000994"/>
<protein>
    <submittedName>
        <fullName evidence="2">Uncharacterized protein</fullName>
    </submittedName>
</protein>
<name>A0A2V1ALK1_9ASCO</name>
<dbReference type="AlphaFoldDB" id="A0A2V1ALK1"/>
<gene>
    <name evidence="2" type="ORF">CXQ85_000994</name>
</gene>
<dbReference type="EMBL" id="PKFO01000001">
    <property type="protein sequence ID" value="PVH18708.1"/>
    <property type="molecule type" value="Genomic_DNA"/>
</dbReference>
<keyword evidence="3" id="KW-1185">Reference proteome</keyword>
<feature type="compositionally biased region" description="Acidic residues" evidence="1">
    <location>
        <begin position="309"/>
        <end position="326"/>
    </location>
</feature>
<evidence type="ECO:0000313" key="3">
    <source>
        <dbReference type="Proteomes" id="UP000244309"/>
    </source>
</evidence>
<organism evidence="2 3">
    <name type="scientific">Candidozyma haemuli</name>
    <dbReference type="NCBI Taxonomy" id="45357"/>
    <lineage>
        <taxon>Eukaryota</taxon>
        <taxon>Fungi</taxon>
        <taxon>Dikarya</taxon>
        <taxon>Ascomycota</taxon>
        <taxon>Saccharomycotina</taxon>
        <taxon>Pichiomycetes</taxon>
        <taxon>Metschnikowiaceae</taxon>
        <taxon>Candidozyma</taxon>
    </lineage>
</organism>
<evidence type="ECO:0000256" key="1">
    <source>
        <dbReference type="SAM" id="MobiDB-lite"/>
    </source>
</evidence>
<dbReference type="RefSeq" id="XP_025339648.1">
    <property type="nucleotide sequence ID" value="XM_025484717.1"/>
</dbReference>
<dbReference type="Proteomes" id="UP000244309">
    <property type="component" value="Unassembled WGS sequence"/>
</dbReference>
<accession>A0A2V1ALK1</accession>
<reference evidence="2 3" key="1">
    <citation type="submission" date="2017-12" db="EMBL/GenBank/DDBJ databases">
        <title>Genome Sequence of a Multidrug-Resistant Candida haemulonii Isolate from a Patient with Chronic Leg Ulcers in Israel.</title>
        <authorList>
            <person name="Chow N.A."/>
            <person name="Gade L."/>
            <person name="Batra D."/>
            <person name="Rowe L.A."/>
            <person name="Ben-Ami R."/>
            <person name="Loparev V.N."/>
            <person name="Litvintseva A.P."/>
        </authorList>
    </citation>
    <scope>NUCLEOTIDE SEQUENCE [LARGE SCALE GENOMIC DNA]</scope>
    <source>
        <strain evidence="2 3">B11899</strain>
    </source>
</reference>
<sequence length="426" mass="49465">MEDPEIQRLEAELKEELELNTYLEQLVQNAKKRRETPPNRESLPPLKPNQPPSGYQRKVKSLEYYQARAREIDPRKEYARLERGLWHGRRNYKVKGTPMQRLEHFFKRMQDDTNLARERRDKKLAQFGLTKHDLKEGMVSIRVESLLDTESEDVFGCLFEPDPDPSRWLKYAIPTPKEDLSDTSETYTTDSSLVDTSSIEVSSVEHSWSDWSSSWGSGWVSEEEEPYLGAWRWWNQWYVNWLQEREDYIEQKKSKKSVLFDGDTYGLERLFSEIPYLLRRRVVTLDEDEKGEDLIQTSSRMSSGSFGGDDIDDVQVADGEPADDESSVYSDEQVSELDTVEGMNTSEQCEFAEALAEMGVDFRLTQEELDALFKQLEEERLMEEAKKSQGKEGEGNSIKNCVNYLEKQVKLISKKISNNQPKAQSA</sequence>
<evidence type="ECO:0000313" key="2">
    <source>
        <dbReference type="EMBL" id="PVH18708.1"/>
    </source>
</evidence>
<feature type="region of interest" description="Disordered" evidence="1">
    <location>
        <begin position="296"/>
        <end position="331"/>
    </location>
</feature>
<comment type="caution">
    <text evidence="2">The sequence shown here is derived from an EMBL/GenBank/DDBJ whole genome shotgun (WGS) entry which is preliminary data.</text>
</comment>
<proteinExistence type="predicted"/>